<accession>A0A8J3NGL9</accession>
<evidence type="ECO:0000256" key="5">
    <source>
        <dbReference type="ARBA" id="ARBA00023004"/>
    </source>
</evidence>
<keyword evidence="3" id="KW-0479">Metal-binding</keyword>
<dbReference type="InterPro" id="IPR001128">
    <property type="entry name" value="Cyt_P450"/>
</dbReference>
<dbReference type="Proteomes" id="UP000612808">
    <property type="component" value="Unassembled WGS sequence"/>
</dbReference>
<keyword evidence="8" id="KW-1185">Reference proteome</keyword>
<dbReference type="GO" id="GO:0004497">
    <property type="term" value="F:monooxygenase activity"/>
    <property type="evidence" value="ECO:0007669"/>
    <property type="project" value="UniProtKB-KW"/>
</dbReference>
<dbReference type="GO" id="GO:0017000">
    <property type="term" value="P:antibiotic biosynthetic process"/>
    <property type="evidence" value="ECO:0007669"/>
    <property type="project" value="UniProtKB-ARBA"/>
</dbReference>
<evidence type="ECO:0000256" key="3">
    <source>
        <dbReference type="ARBA" id="ARBA00022723"/>
    </source>
</evidence>
<evidence type="ECO:0000313" key="8">
    <source>
        <dbReference type="Proteomes" id="UP000612808"/>
    </source>
</evidence>
<dbReference type="Pfam" id="PF00067">
    <property type="entry name" value="p450"/>
    <property type="match status" value="1"/>
</dbReference>
<gene>
    <name evidence="7" type="ORF">Aru02nite_58880</name>
</gene>
<evidence type="ECO:0000256" key="4">
    <source>
        <dbReference type="ARBA" id="ARBA00023002"/>
    </source>
</evidence>
<dbReference type="RefSeq" id="WP_239077024.1">
    <property type="nucleotide sequence ID" value="NZ_BAAAZM010000012.1"/>
</dbReference>
<evidence type="ECO:0000313" key="7">
    <source>
        <dbReference type="EMBL" id="GID14999.1"/>
    </source>
</evidence>
<comment type="caution">
    <text evidence="7">The sequence shown here is derived from an EMBL/GenBank/DDBJ whole genome shotgun (WGS) entry which is preliminary data.</text>
</comment>
<dbReference type="EMBL" id="BOMB01000036">
    <property type="protein sequence ID" value="GID14999.1"/>
    <property type="molecule type" value="Genomic_DNA"/>
</dbReference>
<dbReference type="PANTHER" id="PTHR46696:SF1">
    <property type="entry name" value="CYTOCHROME P450 YJIB-RELATED"/>
    <property type="match status" value="1"/>
</dbReference>
<keyword evidence="5" id="KW-0408">Iron</keyword>
<dbReference type="AlphaFoldDB" id="A0A8J3NGL9"/>
<protein>
    <submittedName>
        <fullName evidence="7">Cytochrome P450</fullName>
    </submittedName>
</protein>
<dbReference type="PRINTS" id="PR00359">
    <property type="entry name" value="BP450"/>
</dbReference>
<dbReference type="SUPFAM" id="SSF48264">
    <property type="entry name" value="Cytochrome P450"/>
    <property type="match status" value="1"/>
</dbReference>
<evidence type="ECO:0000256" key="1">
    <source>
        <dbReference type="ARBA" id="ARBA00010617"/>
    </source>
</evidence>
<dbReference type="InterPro" id="IPR002397">
    <property type="entry name" value="Cyt_P450_B"/>
</dbReference>
<dbReference type="PANTHER" id="PTHR46696">
    <property type="entry name" value="P450, PUTATIVE (EUROFUNG)-RELATED"/>
    <property type="match status" value="1"/>
</dbReference>
<evidence type="ECO:0000256" key="6">
    <source>
        <dbReference type="ARBA" id="ARBA00023033"/>
    </source>
</evidence>
<dbReference type="Gene3D" id="1.10.630.10">
    <property type="entry name" value="Cytochrome P450"/>
    <property type="match status" value="1"/>
</dbReference>
<dbReference type="InterPro" id="IPR036396">
    <property type="entry name" value="Cyt_P450_sf"/>
</dbReference>
<keyword evidence="2" id="KW-0349">Heme</keyword>
<keyword evidence="6" id="KW-0503">Monooxygenase</keyword>
<proteinExistence type="inferred from homology"/>
<organism evidence="7 8">
    <name type="scientific">Actinocatenispora rupis</name>
    <dbReference type="NCBI Taxonomy" id="519421"/>
    <lineage>
        <taxon>Bacteria</taxon>
        <taxon>Bacillati</taxon>
        <taxon>Actinomycetota</taxon>
        <taxon>Actinomycetes</taxon>
        <taxon>Micromonosporales</taxon>
        <taxon>Micromonosporaceae</taxon>
        <taxon>Actinocatenispora</taxon>
    </lineage>
</organism>
<keyword evidence="4" id="KW-0560">Oxidoreductase</keyword>
<reference evidence="7" key="1">
    <citation type="submission" date="2021-01" db="EMBL/GenBank/DDBJ databases">
        <title>Whole genome shotgun sequence of Actinocatenispora rupis NBRC 107355.</title>
        <authorList>
            <person name="Komaki H."/>
            <person name="Tamura T."/>
        </authorList>
    </citation>
    <scope>NUCLEOTIDE SEQUENCE</scope>
    <source>
        <strain evidence="7">NBRC 107355</strain>
    </source>
</reference>
<sequence>MSLAVPEIALTDPEVHRDPFTVYGRAREQSPVVRLLAPGFAPMWALTRHDAITAMLTDPRFALTAASYQRPDVPADCLPYLRTMQEMEGAEHRRLRRLLSGAFGARRAAEFRPRIVPLVDALLDDVAARAADGPVDLLDLFARPLPIDVISVLVGVPEADRPQWKEYGAAVAAGHGAAFAAAIPRIVADARAVVARRRAEPADDLVSYLLAADDGDGDRLAEAEIVTLVWHLVLAGQTPTNLIANAVRALFEHPDQLALLRADEGLLPGAVEELTRWCGPQLMSIPRYAQRDVTLAGVRIAEGEPVTALLAAANRDPRVVDDPERLDVTRPVGASAHLGYAHGPHHCLGAPLARVQTEVALGVLLRRFPDLAPAGEAPRVPDPGTWRLAALPVRLDDSLVYQPKGCDPWT</sequence>
<dbReference type="GO" id="GO:0020037">
    <property type="term" value="F:heme binding"/>
    <property type="evidence" value="ECO:0007669"/>
    <property type="project" value="InterPro"/>
</dbReference>
<dbReference type="GO" id="GO:0005506">
    <property type="term" value="F:iron ion binding"/>
    <property type="evidence" value="ECO:0007669"/>
    <property type="project" value="InterPro"/>
</dbReference>
<evidence type="ECO:0000256" key="2">
    <source>
        <dbReference type="ARBA" id="ARBA00022617"/>
    </source>
</evidence>
<comment type="similarity">
    <text evidence="1">Belongs to the cytochrome P450 family.</text>
</comment>
<dbReference type="FunFam" id="1.10.630.10:FF:000018">
    <property type="entry name" value="Cytochrome P450 monooxygenase"/>
    <property type="match status" value="1"/>
</dbReference>
<dbReference type="GO" id="GO:0016705">
    <property type="term" value="F:oxidoreductase activity, acting on paired donors, with incorporation or reduction of molecular oxygen"/>
    <property type="evidence" value="ECO:0007669"/>
    <property type="project" value="InterPro"/>
</dbReference>
<name>A0A8J3NGL9_9ACTN</name>